<protein>
    <submittedName>
        <fullName evidence="1">Uncharacterized protein</fullName>
    </submittedName>
</protein>
<dbReference type="EMBL" id="CAEY01001799">
    <property type="status" value="NOT_ANNOTATED_CDS"/>
    <property type="molecule type" value="Genomic_DNA"/>
</dbReference>
<name>T1K773_TETUR</name>
<proteinExistence type="predicted"/>
<dbReference type="AlphaFoldDB" id="T1K773"/>
<evidence type="ECO:0000313" key="2">
    <source>
        <dbReference type="Proteomes" id="UP000015104"/>
    </source>
</evidence>
<dbReference type="HOGENOM" id="CLU_1621140_0_0_1"/>
<reference evidence="1" key="2">
    <citation type="submission" date="2015-06" db="UniProtKB">
        <authorList>
            <consortium name="EnsemblMetazoa"/>
        </authorList>
    </citation>
    <scope>IDENTIFICATION</scope>
</reference>
<accession>T1K773</accession>
<sequence>MNFMGGGQRAVKNIKKDENQNAEKDQIYSYIQKKINEKITLDSHGQSLFKANDANIVQESQDFIKANIIDKLCAEKTDEPKWIRHVFIENPQIIAKKEIKRENPKFKQKSNVKQSWSNKKTRTRIISPLVRKCPVRDERQSLTEEWIKKVPPVKGARSYTRIYV</sequence>
<dbReference type="OrthoDB" id="10538255at2759"/>
<dbReference type="EnsemblMetazoa" id="tetur06g03200.1">
    <property type="protein sequence ID" value="tetur06g03200.1"/>
    <property type="gene ID" value="tetur06g03200"/>
</dbReference>
<gene>
    <name evidence="1" type="primary">107361258</name>
</gene>
<dbReference type="KEGG" id="tut:107361258"/>
<organism evidence="1 2">
    <name type="scientific">Tetranychus urticae</name>
    <name type="common">Two-spotted spider mite</name>
    <dbReference type="NCBI Taxonomy" id="32264"/>
    <lineage>
        <taxon>Eukaryota</taxon>
        <taxon>Metazoa</taxon>
        <taxon>Ecdysozoa</taxon>
        <taxon>Arthropoda</taxon>
        <taxon>Chelicerata</taxon>
        <taxon>Arachnida</taxon>
        <taxon>Acari</taxon>
        <taxon>Acariformes</taxon>
        <taxon>Trombidiformes</taxon>
        <taxon>Prostigmata</taxon>
        <taxon>Eleutherengona</taxon>
        <taxon>Raphignathae</taxon>
        <taxon>Tetranychoidea</taxon>
        <taxon>Tetranychidae</taxon>
        <taxon>Tetranychus</taxon>
    </lineage>
</organism>
<dbReference type="Proteomes" id="UP000015104">
    <property type="component" value="Unassembled WGS sequence"/>
</dbReference>
<keyword evidence="2" id="KW-1185">Reference proteome</keyword>
<reference evidence="2" key="1">
    <citation type="submission" date="2011-08" db="EMBL/GenBank/DDBJ databases">
        <authorList>
            <person name="Rombauts S."/>
        </authorList>
    </citation>
    <scope>NUCLEOTIDE SEQUENCE</scope>
    <source>
        <strain evidence="2">London</strain>
    </source>
</reference>
<evidence type="ECO:0000313" key="1">
    <source>
        <dbReference type="EnsemblMetazoa" id="tetur06g03200.1"/>
    </source>
</evidence>